<dbReference type="AlphaFoldDB" id="A0A382AVV3"/>
<dbReference type="EMBL" id="UINC01026986">
    <property type="protein sequence ID" value="SVB05431.1"/>
    <property type="molecule type" value="Genomic_DNA"/>
</dbReference>
<protein>
    <submittedName>
        <fullName evidence="1">Uncharacterized protein</fullName>
    </submittedName>
</protein>
<sequence>MGIKTISINKAIAIVAKSPPNRWVSLSIIQIMRSGSAASE</sequence>
<gene>
    <name evidence="1" type="ORF">METZ01_LOCUS158285</name>
</gene>
<proteinExistence type="predicted"/>
<organism evidence="1">
    <name type="scientific">marine metagenome</name>
    <dbReference type="NCBI Taxonomy" id="408172"/>
    <lineage>
        <taxon>unclassified sequences</taxon>
        <taxon>metagenomes</taxon>
        <taxon>ecological metagenomes</taxon>
    </lineage>
</organism>
<name>A0A382AVV3_9ZZZZ</name>
<accession>A0A382AVV3</accession>
<evidence type="ECO:0000313" key="1">
    <source>
        <dbReference type="EMBL" id="SVB05431.1"/>
    </source>
</evidence>
<reference evidence="1" key="1">
    <citation type="submission" date="2018-05" db="EMBL/GenBank/DDBJ databases">
        <authorList>
            <person name="Lanie J.A."/>
            <person name="Ng W.-L."/>
            <person name="Kazmierczak K.M."/>
            <person name="Andrzejewski T.M."/>
            <person name="Davidsen T.M."/>
            <person name="Wayne K.J."/>
            <person name="Tettelin H."/>
            <person name="Glass J.I."/>
            <person name="Rusch D."/>
            <person name="Podicherti R."/>
            <person name="Tsui H.-C.T."/>
            <person name="Winkler M.E."/>
        </authorList>
    </citation>
    <scope>NUCLEOTIDE SEQUENCE</scope>
</reference>